<dbReference type="Pfam" id="PF18895">
    <property type="entry name" value="T4SS_pilin"/>
    <property type="match status" value="1"/>
</dbReference>
<evidence type="ECO:0000256" key="2">
    <source>
        <dbReference type="SAM" id="SignalP"/>
    </source>
</evidence>
<dbReference type="EMBL" id="MHNW01000019">
    <property type="protein sequence ID" value="OGZ53428.1"/>
    <property type="molecule type" value="Genomic_DNA"/>
</dbReference>
<evidence type="ECO:0000313" key="4">
    <source>
        <dbReference type="Proteomes" id="UP000179106"/>
    </source>
</evidence>
<gene>
    <name evidence="3" type="ORF">A3B25_01890</name>
</gene>
<dbReference type="STRING" id="1802126.A3B25_01890"/>
<feature type="chain" id="PRO_5009583030" description="TrbC/VIRB2 family protein" evidence="2">
    <location>
        <begin position="29"/>
        <end position="116"/>
    </location>
</feature>
<evidence type="ECO:0000256" key="1">
    <source>
        <dbReference type="SAM" id="Phobius"/>
    </source>
</evidence>
<keyword evidence="2" id="KW-0732">Signal</keyword>
<protein>
    <recommendedName>
        <fullName evidence="5">TrbC/VIRB2 family protein</fullName>
    </recommendedName>
</protein>
<dbReference type="Proteomes" id="UP000179106">
    <property type="component" value="Unassembled WGS sequence"/>
</dbReference>
<reference evidence="3 4" key="1">
    <citation type="journal article" date="2016" name="Nat. Commun.">
        <title>Thousands of microbial genomes shed light on interconnected biogeochemical processes in an aquifer system.</title>
        <authorList>
            <person name="Anantharaman K."/>
            <person name="Brown C.T."/>
            <person name="Hug L.A."/>
            <person name="Sharon I."/>
            <person name="Castelle C.J."/>
            <person name="Probst A.J."/>
            <person name="Thomas B.C."/>
            <person name="Singh A."/>
            <person name="Wilkins M.J."/>
            <person name="Karaoz U."/>
            <person name="Brodie E.L."/>
            <person name="Williams K.H."/>
            <person name="Hubbard S.S."/>
            <person name="Banfield J.F."/>
        </authorList>
    </citation>
    <scope>NUCLEOTIDE SEQUENCE [LARGE SCALE GENOMIC DNA]</scope>
</reference>
<dbReference type="InterPro" id="IPR043993">
    <property type="entry name" value="T4SS_pilin"/>
</dbReference>
<keyword evidence="1" id="KW-0472">Membrane</keyword>
<dbReference type="AlphaFoldDB" id="A0A1G2GUD5"/>
<feature type="signal peptide" evidence="2">
    <location>
        <begin position="1"/>
        <end position="28"/>
    </location>
</feature>
<feature type="transmembrane region" description="Helical" evidence="1">
    <location>
        <begin position="85"/>
        <end position="105"/>
    </location>
</feature>
<keyword evidence="1" id="KW-1133">Transmembrane helix</keyword>
<accession>A0A1G2GUD5</accession>
<keyword evidence="1" id="KW-0812">Transmembrane</keyword>
<evidence type="ECO:0000313" key="3">
    <source>
        <dbReference type="EMBL" id="OGZ53428.1"/>
    </source>
</evidence>
<organism evidence="3 4">
    <name type="scientific">Candidatus Ryanbacteria bacterium RIFCSPLOWO2_01_FULL_48_26</name>
    <dbReference type="NCBI Taxonomy" id="1802126"/>
    <lineage>
        <taxon>Bacteria</taxon>
        <taxon>Candidatus Ryaniibacteriota</taxon>
    </lineage>
</organism>
<sequence>MPRSFFKKISAAAYVGLLNFLFSTPFAAAAINSAADLKNLLCIRVFGWMFVFLIVISTIMALVGAYMYATSGGDSEKVSKATKTIAYAAIGIVVALAARGIPALIGELFGESGIGC</sequence>
<evidence type="ECO:0008006" key="5">
    <source>
        <dbReference type="Google" id="ProtNLM"/>
    </source>
</evidence>
<comment type="caution">
    <text evidence="3">The sequence shown here is derived from an EMBL/GenBank/DDBJ whole genome shotgun (WGS) entry which is preliminary data.</text>
</comment>
<feature type="transmembrane region" description="Helical" evidence="1">
    <location>
        <begin position="45"/>
        <end position="69"/>
    </location>
</feature>
<proteinExistence type="predicted"/>
<name>A0A1G2GUD5_9BACT</name>